<dbReference type="Gene3D" id="3.40.390.10">
    <property type="entry name" value="Collagenase (Catalytic Domain)"/>
    <property type="match status" value="1"/>
</dbReference>
<dbReference type="InterPro" id="IPR045090">
    <property type="entry name" value="Pept_M3A_M3B"/>
</dbReference>
<comment type="caution">
    <text evidence="9">The sequence shown here is derived from an EMBL/GenBank/DDBJ whole genome shotgun (WGS) entry which is preliminary data.</text>
</comment>
<accession>A0A423MAD8</accession>
<keyword evidence="3 7" id="KW-0479">Metal-binding</keyword>
<dbReference type="GO" id="GO:0046872">
    <property type="term" value="F:metal ion binding"/>
    <property type="evidence" value="ECO:0007669"/>
    <property type="project" value="UniProtKB-UniRule"/>
</dbReference>
<dbReference type="RefSeq" id="WP_185036804.1">
    <property type="nucleotide sequence ID" value="NZ_MOBX01000014.1"/>
</dbReference>
<comment type="cofactor">
    <cofactor evidence="7">
        <name>Zn(2+)</name>
        <dbReference type="ChEBI" id="CHEBI:29105"/>
    </cofactor>
    <text evidence="7">Binds 1 zinc ion.</text>
</comment>
<dbReference type="Proteomes" id="UP000285378">
    <property type="component" value="Unassembled WGS sequence"/>
</dbReference>
<keyword evidence="4 7" id="KW-0378">Hydrolase</keyword>
<keyword evidence="5 7" id="KW-0862">Zinc</keyword>
<evidence type="ECO:0000256" key="4">
    <source>
        <dbReference type="ARBA" id="ARBA00022801"/>
    </source>
</evidence>
<keyword evidence="2 7" id="KW-0645">Protease</keyword>
<evidence type="ECO:0000256" key="3">
    <source>
        <dbReference type="ARBA" id="ARBA00022723"/>
    </source>
</evidence>
<comment type="similarity">
    <text evidence="1 7">Belongs to the peptidase M3 family.</text>
</comment>
<proteinExistence type="inferred from homology"/>
<dbReference type="InterPro" id="IPR024079">
    <property type="entry name" value="MetalloPept_cat_dom_sf"/>
</dbReference>
<dbReference type="Pfam" id="PF01432">
    <property type="entry name" value="Peptidase_M3"/>
    <property type="match status" value="1"/>
</dbReference>
<reference evidence="9 10" key="1">
    <citation type="submission" date="2016-10" db="EMBL/GenBank/DDBJ databases">
        <title>Comparative genome analysis of multiple Pseudomonas spp. focuses on biocontrol and plant growth promoting traits.</title>
        <authorList>
            <person name="Tao X.-Y."/>
            <person name="Taylor C.G."/>
        </authorList>
    </citation>
    <scope>NUCLEOTIDE SEQUENCE [LARGE SCALE GENOMIC DNA]</scope>
    <source>
        <strain evidence="9 10">28B5</strain>
    </source>
</reference>
<dbReference type="GO" id="GO:0006518">
    <property type="term" value="P:peptide metabolic process"/>
    <property type="evidence" value="ECO:0007669"/>
    <property type="project" value="TreeGrafter"/>
</dbReference>
<dbReference type="SUPFAM" id="SSF55486">
    <property type="entry name" value="Metalloproteases ('zincins'), catalytic domain"/>
    <property type="match status" value="1"/>
</dbReference>
<dbReference type="Gene3D" id="1.10.1370.10">
    <property type="entry name" value="Neurolysin, domain 3"/>
    <property type="match status" value="1"/>
</dbReference>
<dbReference type="AlphaFoldDB" id="A0A423MAD8"/>
<evidence type="ECO:0000256" key="7">
    <source>
        <dbReference type="RuleBase" id="RU003435"/>
    </source>
</evidence>
<name>A0A423MAD8_PSEFL</name>
<evidence type="ECO:0000256" key="6">
    <source>
        <dbReference type="ARBA" id="ARBA00023049"/>
    </source>
</evidence>
<keyword evidence="6 7" id="KW-0482">Metalloprotease</keyword>
<feature type="domain" description="Peptidase M3A/M3B catalytic" evidence="8">
    <location>
        <begin position="283"/>
        <end position="467"/>
    </location>
</feature>
<dbReference type="EMBL" id="MOBX01000014">
    <property type="protein sequence ID" value="RON79778.1"/>
    <property type="molecule type" value="Genomic_DNA"/>
</dbReference>
<dbReference type="InterPro" id="IPR024077">
    <property type="entry name" value="Neurolysin/TOP_dom2"/>
</dbReference>
<dbReference type="PANTHER" id="PTHR11804">
    <property type="entry name" value="PROTEASE M3 THIMET OLIGOPEPTIDASE-RELATED"/>
    <property type="match status" value="1"/>
</dbReference>
<dbReference type="GO" id="GO:0006508">
    <property type="term" value="P:proteolysis"/>
    <property type="evidence" value="ECO:0007669"/>
    <property type="project" value="UniProtKB-KW"/>
</dbReference>
<evidence type="ECO:0000256" key="5">
    <source>
        <dbReference type="ARBA" id="ARBA00022833"/>
    </source>
</evidence>
<gene>
    <name evidence="9" type="ORF">BK670_19975</name>
</gene>
<protein>
    <recommendedName>
        <fullName evidence="8">Peptidase M3A/M3B catalytic domain-containing protein</fullName>
    </recommendedName>
</protein>
<dbReference type="PANTHER" id="PTHR11804:SF84">
    <property type="entry name" value="SACCHAROLYSIN"/>
    <property type="match status" value="1"/>
</dbReference>
<evidence type="ECO:0000256" key="1">
    <source>
        <dbReference type="ARBA" id="ARBA00006040"/>
    </source>
</evidence>
<sequence>MLVFAYTTVSESAVQLLKCMDVFSSHLRLAGKDKPVVHAQRSLPIYLALRASYNLHAWLTGSLSSTADLVRARTLLETAEEILPALDGGSSRLCNSELAMTTRLQGVHGAKFPALRAFEDQTLNSFAHATNKEKLRLLVQLKKIRDQQAKLAGFENYIEVRQRFDLSIDTPGAISFLTHLNDGATSLCTNARDERDRCDPSTKNRSIVFDNILPITGVRRLLEIIVRDEFGLDLVSLNADCDSTRELMLFELCSTCEVIGYVLFDLRVKEPGFSGNRTLPITQRASVEDSIQLPIVLCSCEVNSAGGKISYGALLSIFHEFGHALDHVLDKKEGLSARPVDELEVASRYVEHILRKSMSNGAFESVFPKVMNESLKASIKLMLRNQFLIQTPVELLFSLFELKLYQSNDVSRVEDVASLFNKAQAKITCAHDVSFETMLGRFSMASVAKYQCANYAYLWSHSFIAESSSLAAAECRDGGLHGRLTEYQCRDSRTRSARLIKTLSTL</sequence>
<evidence type="ECO:0000259" key="8">
    <source>
        <dbReference type="Pfam" id="PF01432"/>
    </source>
</evidence>
<evidence type="ECO:0000256" key="2">
    <source>
        <dbReference type="ARBA" id="ARBA00022670"/>
    </source>
</evidence>
<organism evidence="9 10">
    <name type="scientific">Pseudomonas fluorescens</name>
    <dbReference type="NCBI Taxonomy" id="294"/>
    <lineage>
        <taxon>Bacteria</taxon>
        <taxon>Pseudomonadati</taxon>
        <taxon>Pseudomonadota</taxon>
        <taxon>Gammaproteobacteria</taxon>
        <taxon>Pseudomonadales</taxon>
        <taxon>Pseudomonadaceae</taxon>
        <taxon>Pseudomonas</taxon>
    </lineage>
</organism>
<dbReference type="GO" id="GO:0004222">
    <property type="term" value="F:metalloendopeptidase activity"/>
    <property type="evidence" value="ECO:0007669"/>
    <property type="project" value="InterPro"/>
</dbReference>
<dbReference type="InterPro" id="IPR001567">
    <property type="entry name" value="Pept_M3A_M3B_dom"/>
</dbReference>
<evidence type="ECO:0000313" key="9">
    <source>
        <dbReference type="EMBL" id="RON79778.1"/>
    </source>
</evidence>
<evidence type="ECO:0000313" key="10">
    <source>
        <dbReference type="Proteomes" id="UP000285378"/>
    </source>
</evidence>